<feature type="binding site" evidence="5">
    <location>
        <position position="155"/>
    </location>
    <ligand>
        <name>Mg(2+)</name>
        <dbReference type="ChEBI" id="CHEBI:18420"/>
    </ligand>
</feature>
<evidence type="ECO:0000256" key="4">
    <source>
        <dbReference type="PIRSR" id="PIRSR015582-1"/>
    </source>
</evidence>
<dbReference type="GO" id="GO:0016829">
    <property type="term" value="F:lyase activity"/>
    <property type="evidence" value="ECO:0007669"/>
    <property type="project" value="UniProtKB-KW"/>
</dbReference>
<feature type="binding site" evidence="4">
    <location>
        <position position="128"/>
    </location>
    <ligand>
        <name>substrate</name>
    </ligand>
</feature>
<dbReference type="Pfam" id="PF03328">
    <property type="entry name" value="HpcH_HpaI"/>
    <property type="match status" value="1"/>
</dbReference>
<dbReference type="PANTHER" id="PTHR32308:SF10">
    <property type="entry name" value="CITRATE LYASE SUBUNIT BETA"/>
    <property type="match status" value="1"/>
</dbReference>
<feature type="binding site" evidence="4">
    <location>
        <position position="65"/>
    </location>
    <ligand>
        <name>substrate</name>
    </ligand>
</feature>
<feature type="domain" description="HpcH/HpaI aldolase/citrate lyase" evidence="6">
    <location>
        <begin position="5"/>
        <end position="224"/>
    </location>
</feature>
<dbReference type="InterPro" id="IPR011206">
    <property type="entry name" value="Citrate_lyase_beta/mcl1/mcl2"/>
</dbReference>
<organism evidence="7 8">
    <name type="scientific">Neobacillus rhizophilus</name>
    <dbReference type="NCBI Taxonomy" id="2833579"/>
    <lineage>
        <taxon>Bacteria</taxon>
        <taxon>Bacillati</taxon>
        <taxon>Bacillota</taxon>
        <taxon>Bacilli</taxon>
        <taxon>Bacillales</taxon>
        <taxon>Bacillaceae</taxon>
        <taxon>Neobacillus</taxon>
    </lineage>
</organism>
<dbReference type="Gene3D" id="3.20.20.60">
    <property type="entry name" value="Phosphoenolpyruvate-binding domains"/>
    <property type="match status" value="1"/>
</dbReference>
<sequence length="287" mass="31682">MELMRSYLFVPATSTRMFEKALASVADCVIFDFEDAVAISEKQEARERAKHFLLNNQPEKDVLIRINDMTTNFWREDLEAAIEAGASGVMVPKAESLVSIKTLCETALINLERQKRDLHSFSVIPLIETARGVQFAYEIASAHYLVKRLAFGSIDYSLDVDCELTDEGIELLFARSQVVTASKAAGIGSPIDSVYPDFANEAGLINESHRARKIGFKAKLAIHPKQLQPIHEIFSPSKKEMEAALEIVNAFEAAEQQGIASIAVGNKLVDYPVYKKAKALLESSGVS</sequence>
<dbReference type="InterPro" id="IPR040442">
    <property type="entry name" value="Pyrv_kinase-like_dom_sf"/>
</dbReference>
<dbReference type="PANTHER" id="PTHR32308">
    <property type="entry name" value="LYASE BETA SUBUNIT, PUTATIVE (AFU_ORTHOLOGUE AFUA_4G13030)-RELATED"/>
    <property type="match status" value="1"/>
</dbReference>
<dbReference type="Proteomes" id="UP000679749">
    <property type="component" value="Unassembled WGS sequence"/>
</dbReference>
<gene>
    <name evidence="7" type="ORF">KHA99_19175</name>
</gene>
<feature type="binding site" evidence="5">
    <location>
        <position position="128"/>
    </location>
    <ligand>
        <name>Mg(2+)</name>
        <dbReference type="ChEBI" id="CHEBI:18420"/>
    </ligand>
</feature>
<dbReference type="InterPro" id="IPR005000">
    <property type="entry name" value="Aldolase/citrate-lyase_domain"/>
</dbReference>
<proteinExistence type="predicted"/>
<evidence type="ECO:0000259" key="6">
    <source>
        <dbReference type="Pfam" id="PF03328"/>
    </source>
</evidence>
<evidence type="ECO:0000256" key="1">
    <source>
        <dbReference type="ARBA" id="ARBA00001946"/>
    </source>
</evidence>
<evidence type="ECO:0000256" key="5">
    <source>
        <dbReference type="PIRSR" id="PIRSR015582-2"/>
    </source>
</evidence>
<comment type="caution">
    <text evidence="7">The sequence shown here is derived from an EMBL/GenBank/DDBJ whole genome shotgun (WGS) entry which is preliminary data.</text>
</comment>
<dbReference type="EMBL" id="JAGYPF010000004">
    <property type="protein sequence ID" value="MBS4214574.1"/>
    <property type="molecule type" value="Genomic_DNA"/>
</dbReference>
<dbReference type="GO" id="GO:0006107">
    <property type="term" value="P:oxaloacetate metabolic process"/>
    <property type="evidence" value="ECO:0007669"/>
    <property type="project" value="TreeGrafter"/>
</dbReference>
<dbReference type="SUPFAM" id="SSF51621">
    <property type="entry name" value="Phosphoenolpyruvate/pyruvate domain"/>
    <property type="match status" value="1"/>
</dbReference>
<dbReference type="GO" id="GO:0000287">
    <property type="term" value="F:magnesium ion binding"/>
    <property type="evidence" value="ECO:0007669"/>
    <property type="project" value="TreeGrafter"/>
</dbReference>
<dbReference type="AlphaFoldDB" id="A0A942YVZ1"/>
<dbReference type="InterPro" id="IPR015813">
    <property type="entry name" value="Pyrv/PenolPyrv_kinase-like_dom"/>
</dbReference>
<comment type="cofactor">
    <cofactor evidence="1">
        <name>Mg(2+)</name>
        <dbReference type="ChEBI" id="CHEBI:18420"/>
    </cofactor>
</comment>
<name>A0A942YVZ1_9BACI</name>
<evidence type="ECO:0000313" key="8">
    <source>
        <dbReference type="Proteomes" id="UP000679749"/>
    </source>
</evidence>
<protein>
    <submittedName>
        <fullName evidence="7">CoA ester lyase</fullName>
    </submittedName>
</protein>
<evidence type="ECO:0000256" key="2">
    <source>
        <dbReference type="ARBA" id="ARBA00022723"/>
    </source>
</evidence>
<keyword evidence="7" id="KW-0456">Lyase</keyword>
<keyword evidence="3 5" id="KW-0460">Magnesium</keyword>
<dbReference type="PIRSF" id="PIRSF015582">
    <property type="entry name" value="Cit_lyase_B"/>
    <property type="match status" value="1"/>
</dbReference>
<accession>A0A942YVZ1</accession>
<keyword evidence="8" id="KW-1185">Reference proteome</keyword>
<evidence type="ECO:0000313" key="7">
    <source>
        <dbReference type="EMBL" id="MBS4214574.1"/>
    </source>
</evidence>
<reference evidence="7" key="1">
    <citation type="submission" date="2021-05" db="EMBL/GenBank/DDBJ databases">
        <title>Novel Bacillus species.</title>
        <authorList>
            <person name="Liu G."/>
        </authorList>
    </citation>
    <scope>NUCLEOTIDE SEQUENCE</scope>
    <source>
        <strain evidence="7">FJAT-49825</strain>
    </source>
</reference>
<evidence type="ECO:0000256" key="3">
    <source>
        <dbReference type="ARBA" id="ARBA00022842"/>
    </source>
</evidence>
<keyword evidence="2 5" id="KW-0479">Metal-binding</keyword>